<dbReference type="Proteomes" id="UP000515806">
    <property type="component" value="Chromosome"/>
</dbReference>
<evidence type="ECO:0000313" key="2">
    <source>
        <dbReference type="EMBL" id="QNN42983.1"/>
    </source>
</evidence>
<evidence type="ECO:0000259" key="1">
    <source>
        <dbReference type="Pfam" id="PF03432"/>
    </source>
</evidence>
<dbReference type="EMBL" id="CP060723">
    <property type="protein sequence ID" value="QNN42983.1"/>
    <property type="molecule type" value="Genomic_DNA"/>
</dbReference>
<name>A0A7G9QI08_9SPHI</name>
<sequence>MSAMIVRLFTTSKGFPAIRYNMEKVSRGEAELLCRKNLEIFDGFERLKTADLEHYFGAVASLNSRSRFDQFHAVLSVRGDSMGQARFAEISHSWMEKMGYASQPYLVFFHSDTHNAHVHILSTDVRLDGSKIPDGFDRVRAIGHLNRICGIDEQESFKKDLSRLLSYRCSSTSQLKALLGNSGYHFFSYQGNFLIRRYGKTLMRINAAGLQARLSQSFRDVQGSAGVRKIILAAMDTHSAMPEPIYQQASGKQWRRISGYRSELADFLMRSEGLEICYHFSRAGVTGLSLIDHRDCRLFDAEEIMPLSLFLASGQPSYQHSRPRFLGR</sequence>
<dbReference type="KEGG" id="proe:H9L23_02430"/>
<dbReference type="AlphaFoldDB" id="A0A7G9QI08"/>
<proteinExistence type="predicted"/>
<feature type="domain" description="MobA/VirD2-like nuclease" evidence="1">
    <location>
        <begin position="41"/>
        <end position="146"/>
    </location>
</feature>
<organism evidence="2 3">
    <name type="scientific">Pedobacter roseus</name>
    <dbReference type="NCBI Taxonomy" id="336820"/>
    <lineage>
        <taxon>Bacteria</taxon>
        <taxon>Pseudomonadati</taxon>
        <taxon>Bacteroidota</taxon>
        <taxon>Sphingobacteriia</taxon>
        <taxon>Sphingobacteriales</taxon>
        <taxon>Sphingobacteriaceae</taxon>
        <taxon>Pedobacter</taxon>
    </lineage>
</organism>
<accession>A0A7G9QI08</accession>
<dbReference type="Pfam" id="PF03432">
    <property type="entry name" value="Relaxase"/>
    <property type="match status" value="1"/>
</dbReference>
<gene>
    <name evidence="2" type="ORF">H9L23_02430</name>
</gene>
<keyword evidence="3" id="KW-1185">Reference proteome</keyword>
<evidence type="ECO:0000313" key="3">
    <source>
        <dbReference type="Proteomes" id="UP000515806"/>
    </source>
</evidence>
<dbReference type="RefSeq" id="WP_187593503.1">
    <property type="nucleotide sequence ID" value="NZ_CP060723.1"/>
</dbReference>
<dbReference type="InterPro" id="IPR005094">
    <property type="entry name" value="Endonuclease_MobA/VirD2"/>
</dbReference>
<protein>
    <submittedName>
        <fullName evidence="2">Relaxase/mobilization nuclease domain-containing protein</fullName>
    </submittedName>
</protein>
<reference evidence="2 3" key="1">
    <citation type="submission" date="2020-08" db="EMBL/GenBank/DDBJ databases">
        <title>Genome sequence of Pedobacter roseus KACC 11594T.</title>
        <authorList>
            <person name="Hyun D.-W."/>
            <person name="Bae J.-W."/>
        </authorList>
    </citation>
    <scope>NUCLEOTIDE SEQUENCE [LARGE SCALE GENOMIC DNA]</scope>
    <source>
        <strain evidence="2 3">KACC 11594</strain>
    </source>
</reference>